<dbReference type="PANTHER" id="PTHR19446">
    <property type="entry name" value="REVERSE TRANSCRIPTASES"/>
    <property type="match status" value="1"/>
</dbReference>
<feature type="compositionally biased region" description="Basic residues" evidence="2">
    <location>
        <begin position="268"/>
        <end position="290"/>
    </location>
</feature>
<reference evidence="3" key="1">
    <citation type="journal article" date="2020" name="J Insects Food Feed">
        <title>The yellow mealworm (Tenebrio molitor) genome: a resource for the emerging insects as food and feed industry.</title>
        <authorList>
            <person name="Eriksson T."/>
            <person name="Andere A."/>
            <person name="Kelstrup H."/>
            <person name="Emery V."/>
            <person name="Picard C."/>
        </authorList>
    </citation>
    <scope>NUCLEOTIDE SEQUENCE</scope>
    <source>
        <strain evidence="3">Stoneville</strain>
        <tissue evidence="3">Whole head</tissue>
    </source>
</reference>
<dbReference type="Proteomes" id="UP000719412">
    <property type="component" value="Unassembled WGS sequence"/>
</dbReference>
<dbReference type="EMBL" id="JABDTM020011213">
    <property type="protein sequence ID" value="KAH0820667.1"/>
    <property type="molecule type" value="Genomic_DNA"/>
</dbReference>
<protein>
    <recommendedName>
        <fullName evidence="5">Trichohyalin-like</fullName>
    </recommendedName>
</protein>
<feature type="compositionally biased region" description="Basic residues" evidence="2">
    <location>
        <begin position="217"/>
        <end position="229"/>
    </location>
</feature>
<comment type="caution">
    <text evidence="3">The sequence shown here is derived from an EMBL/GenBank/DDBJ whole genome shotgun (WGS) entry which is preliminary data.</text>
</comment>
<organism evidence="3 4">
    <name type="scientific">Tenebrio molitor</name>
    <name type="common">Yellow mealworm beetle</name>
    <dbReference type="NCBI Taxonomy" id="7067"/>
    <lineage>
        <taxon>Eukaryota</taxon>
        <taxon>Metazoa</taxon>
        <taxon>Ecdysozoa</taxon>
        <taxon>Arthropoda</taxon>
        <taxon>Hexapoda</taxon>
        <taxon>Insecta</taxon>
        <taxon>Pterygota</taxon>
        <taxon>Neoptera</taxon>
        <taxon>Endopterygota</taxon>
        <taxon>Coleoptera</taxon>
        <taxon>Polyphaga</taxon>
        <taxon>Cucujiformia</taxon>
        <taxon>Tenebrionidae</taxon>
        <taxon>Tenebrio</taxon>
    </lineage>
</organism>
<evidence type="ECO:0008006" key="5">
    <source>
        <dbReference type="Google" id="ProtNLM"/>
    </source>
</evidence>
<dbReference type="Gene3D" id="3.60.10.10">
    <property type="entry name" value="Endonuclease/exonuclease/phosphatase"/>
    <property type="match status" value="1"/>
</dbReference>
<sequence>MKKSDSESERDEDHKRKREEGRESEERINPFRKSKKVERSPVKKAMDEEMKKMLEKIMEDVGEIKEENRKMSRELEQLKSIMREKEEKWEREKMELKEKMTKLEEKMEEQEKRVRKKNFVVTGLDEEECENEKKLEKWMKAELEVEVRVKEMYKINGGKMIVAELESWGEKRKVMENKRKLREKKGKRVYIEDDLTKKERETQKKLRTLAKEERQKGLRVKKRGWKKRGGKDWKRECRESLSGSVNMQGKQERESERWDNNGCEKGTGRRKRIWSKRRKRVYGKNGKKKTEKMENCNNIQQKYERNEENNRRARIGGKGRRMEEQQATIERRPTKDGIENAEGRELVSLVEERGWDVLNGNCIGDEKGEYTYIGSRGETVIDYVMVNEEAWDEIEEFKVGERVESDHMPLEVRTKGREKERSMKDVKRKIVKNIWTEEGKEKYRARLREAKYEEEEINEKVRELSENLKNATEKKEIEIREKMGLWKNEWWDKECREGKQAARKKLRNWKKEKATKEEYKRARKTYKLVCKEKKEKKRMEEEMKMKGIKTEEEVWRYINRERKKKGEIVSDRITMEEWRKYFSELLGGEENRQEKEKRQHRVGEIEEITREELEQQLRKLKRKKAPGRDGIQNESWIYGTEREVDRLLEIMNGVWKGEGFPQKWKEGIICPIYKKGEKDTASNYRGITLLNTAYKVYAMIVEERLMKEMNERGALPDGQAGFRKAFIGDIEEMFRKGQAGGVVVGKEKVWSLAYADDLVVLAREEKGMKEIEIQDDGV</sequence>
<feature type="region of interest" description="Disordered" evidence="2">
    <location>
        <begin position="209"/>
        <end position="292"/>
    </location>
</feature>
<keyword evidence="4" id="KW-1185">Reference proteome</keyword>
<feature type="compositionally biased region" description="Basic and acidic residues" evidence="2">
    <location>
        <begin position="250"/>
        <end position="259"/>
    </location>
</feature>
<reference evidence="3" key="2">
    <citation type="submission" date="2021-08" db="EMBL/GenBank/DDBJ databases">
        <authorList>
            <person name="Eriksson T."/>
        </authorList>
    </citation>
    <scope>NUCLEOTIDE SEQUENCE</scope>
    <source>
        <strain evidence="3">Stoneville</strain>
        <tissue evidence="3">Whole head</tissue>
    </source>
</reference>
<feature type="compositionally biased region" description="Basic and acidic residues" evidence="2">
    <location>
        <begin position="37"/>
        <end position="48"/>
    </location>
</feature>
<accession>A0A8J6HU43</accession>
<gene>
    <name evidence="3" type="ORF">GEV33_002124</name>
</gene>
<feature type="compositionally biased region" description="Basic and acidic residues" evidence="2">
    <location>
        <begin position="1"/>
        <end position="29"/>
    </location>
</feature>
<dbReference type="AlphaFoldDB" id="A0A8J6HU43"/>
<feature type="coiled-coil region" evidence="1">
    <location>
        <begin position="440"/>
        <end position="551"/>
    </location>
</feature>
<dbReference type="InterPro" id="IPR036691">
    <property type="entry name" value="Endo/exonu/phosph_ase_sf"/>
</dbReference>
<proteinExistence type="predicted"/>
<evidence type="ECO:0000313" key="4">
    <source>
        <dbReference type="Proteomes" id="UP000719412"/>
    </source>
</evidence>
<feature type="region of interest" description="Disordered" evidence="2">
    <location>
        <begin position="1"/>
        <end position="48"/>
    </location>
</feature>
<name>A0A8J6HU43_TENMO</name>
<evidence type="ECO:0000256" key="2">
    <source>
        <dbReference type="SAM" id="MobiDB-lite"/>
    </source>
</evidence>
<keyword evidence="1" id="KW-0175">Coiled coil</keyword>
<evidence type="ECO:0000313" key="3">
    <source>
        <dbReference type="EMBL" id="KAH0820667.1"/>
    </source>
</evidence>
<feature type="coiled-coil region" evidence="1">
    <location>
        <begin position="54"/>
        <end position="120"/>
    </location>
</feature>
<evidence type="ECO:0000256" key="1">
    <source>
        <dbReference type="SAM" id="Coils"/>
    </source>
</evidence>
<feature type="compositionally biased region" description="Basic and acidic residues" evidence="2">
    <location>
        <begin position="230"/>
        <end position="239"/>
    </location>
</feature>